<organism evidence="5 6">
    <name type="scientific">Chitinophaga niabensis</name>
    <dbReference type="NCBI Taxonomy" id="536979"/>
    <lineage>
        <taxon>Bacteria</taxon>
        <taxon>Pseudomonadati</taxon>
        <taxon>Bacteroidota</taxon>
        <taxon>Chitinophagia</taxon>
        <taxon>Chitinophagales</taxon>
        <taxon>Chitinophagaceae</taxon>
        <taxon>Chitinophaga</taxon>
    </lineage>
</organism>
<dbReference type="Pfam" id="PF13102">
    <property type="entry name" value="Phage_int_SAM_5"/>
    <property type="match status" value="1"/>
</dbReference>
<dbReference type="GO" id="GO:0006310">
    <property type="term" value="P:DNA recombination"/>
    <property type="evidence" value="ECO:0007669"/>
    <property type="project" value="UniProtKB-KW"/>
</dbReference>
<comment type="similarity">
    <text evidence="1">Belongs to the 'phage' integrase family.</text>
</comment>
<evidence type="ECO:0000256" key="2">
    <source>
        <dbReference type="ARBA" id="ARBA00023125"/>
    </source>
</evidence>
<dbReference type="SUPFAM" id="SSF56349">
    <property type="entry name" value="DNA breaking-rejoining enzymes"/>
    <property type="match status" value="1"/>
</dbReference>
<keyword evidence="3" id="KW-0233">DNA recombination</keyword>
<dbReference type="Pfam" id="PF17293">
    <property type="entry name" value="Arm-DNA-bind_5"/>
    <property type="match status" value="1"/>
</dbReference>
<dbReference type="InterPro" id="IPR010998">
    <property type="entry name" value="Integrase_recombinase_N"/>
</dbReference>
<dbReference type="Pfam" id="PF00589">
    <property type="entry name" value="Phage_integrase"/>
    <property type="match status" value="1"/>
</dbReference>
<evidence type="ECO:0000313" key="6">
    <source>
        <dbReference type="Proteomes" id="UP000185003"/>
    </source>
</evidence>
<dbReference type="InterPro" id="IPR002104">
    <property type="entry name" value="Integrase_catalytic"/>
</dbReference>
<keyword evidence="2" id="KW-0238">DNA-binding</keyword>
<dbReference type="Gene3D" id="1.10.150.130">
    <property type="match status" value="1"/>
</dbReference>
<dbReference type="GO" id="GO:0003677">
    <property type="term" value="F:DNA binding"/>
    <property type="evidence" value="ECO:0007669"/>
    <property type="project" value="UniProtKB-KW"/>
</dbReference>
<dbReference type="Proteomes" id="UP000185003">
    <property type="component" value="Unassembled WGS sequence"/>
</dbReference>
<dbReference type="Gene3D" id="1.10.443.10">
    <property type="entry name" value="Intergrase catalytic core"/>
    <property type="match status" value="1"/>
</dbReference>
<sequence length="464" mass="53624">MKSKQKLSILLWHRLNRMEDGKAPIYVRITITGLGRAEIDSGKYVAPDHWDQKNKKVFAPAEDWNDINDHLKEMKKELAAFFLVLSRKHPKVTPAMLKQEYEGEPVTVERKSEVPVPVPVVEEHTLLEVADLLIKDFEEEVKAENKSSETLKQWKATRKKIIEFGKFRVSKNGEIKAVDLATEENDEDKYPIKLSSIDNNFGKDIYRYLTVKRLDFLKGTIQKRRISNLQELAAKGQIKKIKQLLYLAENKNWLPENPISRYKSSGGDKEVQPLELFEVFKIYNKKIDIERLDRIRDAFIVQCFTGFAFQDIANLAPENIIRVGLNGERWLIKDRGKTEISEQVPILPVVEDIIKKYQNDPFCIANNRLFPIPSNTKYNSYLKELADICGINRVLKTHLGRHTFADIMLNICNVPLEDVSKMLGHKNIRTTMRYCKVRKIRISGNMKIARKTLFSSAGKLKKVA</sequence>
<reference evidence="5 6" key="1">
    <citation type="submission" date="2016-11" db="EMBL/GenBank/DDBJ databases">
        <authorList>
            <person name="Jaros S."/>
            <person name="Januszkiewicz K."/>
            <person name="Wedrychowicz H."/>
        </authorList>
    </citation>
    <scope>NUCLEOTIDE SEQUENCE [LARGE SCALE GENOMIC DNA]</scope>
    <source>
        <strain evidence="5 6">DSM 24787</strain>
    </source>
</reference>
<dbReference type="InterPro" id="IPR013762">
    <property type="entry name" value="Integrase-like_cat_sf"/>
</dbReference>
<dbReference type="CDD" id="cd01185">
    <property type="entry name" value="INTN1_C_like"/>
    <property type="match status" value="1"/>
</dbReference>
<keyword evidence="6" id="KW-1185">Reference proteome</keyword>
<feature type="domain" description="Tyr recombinase" evidence="4">
    <location>
        <begin position="269"/>
        <end position="447"/>
    </location>
</feature>
<proteinExistence type="inferred from homology"/>
<protein>
    <submittedName>
        <fullName evidence="5">Site-specific recombinase XerD</fullName>
    </submittedName>
</protein>
<evidence type="ECO:0000259" key="4">
    <source>
        <dbReference type="PROSITE" id="PS51898"/>
    </source>
</evidence>
<accession>A0A1N6E5N0</accession>
<evidence type="ECO:0000256" key="3">
    <source>
        <dbReference type="ARBA" id="ARBA00023172"/>
    </source>
</evidence>
<dbReference type="OrthoDB" id="892893at2"/>
<dbReference type="RefSeq" id="WP_074238472.1">
    <property type="nucleotide sequence ID" value="NZ_FSRA01000001.1"/>
</dbReference>
<evidence type="ECO:0000313" key="5">
    <source>
        <dbReference type="EMBL" id="SIN78301.1"/>
    </source>
</evidence>
<dbReference type="PANTHER" id="PTHR30349">
    <property type="entry name" value="PHAGE INTEGRASE-RELATED"/>
    <property type="match status" value="1"/>
</dbReference>
<name>A0A1N6E5N0_9BACT</name>
<dbReference type="AlphaFoldDB" id="A0A1N6E5N0"/>
<dbReference type="InterPro" id="IPR011010">
    <property type="entry name" value="DNA_brk_join_enz"/>
</dbReference>
<dbReference type="InterPro" id="IPR035386">
    <property type="entry name" value="Arm-DNA-bind_5"/>
</dbReference>
<dbReference type="EMBL" id="FSRA01000001">
    <property type="protein sequence ID" value="SIN78301.1"/>
    <property type="molecule type" value="Genomic_DNA"/>
</dbReference>
<dbReference type="InterPro" id="IPR025269">
    <property type="entry name" value="SAM-like_dom"/>
</dbReference>
<gene>
    <name evidence="5" type="ORF">SAMN04488055_1320</name>
</gene>
<dbReference type="STRING" id="536979.SAMN04488055_1320"/>
<dbReference type="PROSITE" id="PS51898">
    <property type="entry name" value="TYR_RECOMBINASE"/>
    <property type="match status" value="1"/>
</dbReference>
<dbReference type="PANTHER" id="PTHR30349:SF64">
    <property type="entry name" value="PROPHAGE INTEGRASE INTD-RELATED"/>
    <property type="match status" value="1"/>
</dbReference>
<evidence type="ECO:0000256" key="1">
    <source>
        <dbReference type="ARBA" id="ARBA00008857"/>
    </source>
</evidence>
<dbReference type="GO" id="GO:0015074">
    <property type="term" value="P:DNA integration"/>
    <property type="evidence" value="ECO:0007669"/>
    <property type="project" value="InterPro"/>
</dbReference>
<dbReference type="InterPro" id="IPR050090">
    <property type="entry name" value="Tyrosine_recombinase_XerCD"/>
</dbReference>